<evidence type="ECO:0000256" key="4">
    <source>
        <dbReference type="SAM" id="MobiDB-lite"/>
    </source>
</evidence>
<dbReference type="InterPro" id="IPR005559">
    <property type="entry name" value="CG-1_dom"/>
</dbReference>
<evidence type="ECO:0000259" key="5">
    <source>
        <dbReference type="PROSITE" id="PS51437"/>
    </source>
</evidence>
<sequence length="368" mass="39515">MGQLAVPAEQLGSGAASSTEQLPKVLRDILTKARTSWLRNQEVVDLLTNYRTYRFRVSKEPPQKPPGGSLFLFNRKTVRFFRKDGHDWRKKSDGKTVRETHEKLKVGNKEILNCYYAHAEDALQRRCYWLLDGDDNVVLVHYLSSNPHANCVLRSPSLNGNPSFSGAMPLNALEAPQSYPQVSSSTAWDATPSNGLSRTNSVPDNFGSSTNGAAVQQAAALPTTFTVTTGDVLMRTASGPLHSAPSFSAGTVQTGSTVDPSDLQRARSNNGSSAHLMGESITIGPSIGSHKGSGDHQLPELRLEFKGTSPSSGPPDATMRSACTLQSRDIARSLAHSGSTGRLSRDTSSTLAGGLQRRDPSLKLGLGL</sequence>
<dbReference type="PANTHER" id="PTHR23335:SF1">
    <property type="entry name" value="CALMODULIN-BINDING TRANSCRIPTION ACTIVATOR, ISOFORM F"/>
    <property type="match status" value="1"/>
</dbReference>
<dbReference type="PANTHER" id="PTHR23335">
    <property type="entry name" value="CALMODULIN-BINDING TRANSCRIPTION ACTIVATOR CAMTA"/>
    <property type="match status" value="1"/>
</dbReference>
<gene>
    <name evidence="6" type="ORF">WJX75_007428</name>
</gene>
<organism evidence="6 7">
    <name type="scientific">Coccomyxa subellipsoidea</name>
    <dbReference type="NCBI Taxonomy" id="248742"/>
    <lineage>
        <taxon>Eukaryota</taxon>
        <taxon>Viridiplantae</taxon>
        <taxon>Chlorophyta</taxon>
        <taxon>core chlorophytes</taxon>
        <taxon>Trebouxiophyceae</taxon>
        <taxon>Trebouxiophyceae incertae sedis</taxon>
        <taxon>Coccomyxaceae</taxon>
        <taxon>Coccomyxa</taxon>
    </lineage>
</organism>
<feature type="region of interest" description="Disordered" evidence="4">
    <location>
        <begin position="183"/>
        <end position="210"/>
    </location>
</feature>
<keyword evidence="7" id="KW-1185">Reference proteome</keyword>
<protein>
    <recommendedName>
        <fullName evidence="5">CG-1 domain-containing protein</fullName>
    </recommendedName>
</protein>
<dbReference type="PROSITE" id="PS51437">
    <property type="entry name" value="CG_1"/>
    <property type="match status" value="1"/>
</dbReference>
<evidence type="ECO:0000313" key="7">
    <source>
        <dbReference type="Proteomes" id="UP001491310"/>
    </source>
</evidence>
<evidence type="ECO:0000256" key="1">
    <source>
        <dbReference type="ARBA" id="ARBA00004123"/>
    </source>
</evidence>
<accession>A0ABR2Z4H6</accession>
<comment type="subcellular location">
    <subcellularLocation>
        <location evidence="1">Nucleus</location>
    </subcellularLocation>
</comment>
<keyword evidence="3" id="KW-0539">Nucleus</keyword>
<evidence type="ECO:0000313" key="6">
    <source>
        <dbReference type="EMBL" id="KAK9918839.1"/>
    </source>
</evidence>
<name>A0ABR2Z4H6_9CHLO</name>
<proteinExistence type="predicted"/>
<dbReference type="Proteomes" id="UP001491310">
    <property type="component" value="Unassembled WGS sequence"/>
</dbReference>
<dbReference type="SMART" id="SM01076">
    <property type="entry name" value="CG-1"/>
    <property type="match status" value="1"/>
</dbReference>
<evidence type="ECO:0000256" key="3">
    <source>
        <dbReference type="ARBA" id="ARBA00023242"/>
    </source>
</evidence>
<evidence type="ECO:0000256" key="2">
    <source>
        <dbReference type="ARBA" id="ARBA00023163"/>
    </source>
</evidence>
<feature type="region of interest" description="Disordered" evidence="4">
    <location>
        <begin position="335"/>
        <end position="368"/>
    </location>
</feature>
<feature type="compositionally biased region" description="Polar residues" evidence="4">
    <location>
        <begin position="336"/>
        <end position="351"/>
    </location>
</feature>
<keyword evidence="2" id="KW-0804">Transcription</keyword>
<feature type="region of interest" description="Disordered" evidence="4">
    <location>
        <begin position="241"/>
        <end position="297"/>
    </location>
</feature>
<dbReference type="EMBL" id="JALJOT010000001">
    <property type="protein sequence ID" value="KAK9918839.1"/>
    <property type="molecule type" value="Genomic_DNA"/>
</dbReference>
<feature type="compositionally biased region" description="Polar residues" evidence="4">
    <location>
        <begin position="245"/>
        <end position="259"/>
    </location>
</feature>
<reference evidence="6 7" key="1">
    <citation type="journal article" date="2024" name="Nat. Commun.">
        <title>Phylogenomics reveals the evolutionary origins of lichenization in chlorophyte algae.</title>
        <authorList>
            <person name="Puginier C."/>
            <person name="Libourel C."/>
            <person name="Otte J."/>
            <person name="Skaloud P."/>
            <person name="Haon M."/>
            <person name="Grisel S."/>
            <person name="Petersen M."/>
            <person name="Berrin J.G."/>
            <person name="Delaux P.M."/>
            <person name="Dal Grande F."/>
            <person name="Keller J."/>
        </authorList>
    </citation>
    <scope>NUCLEOTIDE SEQUENCE [LARGE SCALE GENOMIC DNA]</scope>
    <source>
        <strain evidence="6 7">SAG 216-7</strain>
    </source>
</reference>
<comment type="caution">
    <text evidence="6">The sequence shown here is derived from an EMBL/GenBank/DDBJ whole genome shotgun (WGS) entry which is preliminary data.</text>
</comment>
<dbReference type="Pfam" id="PF03859">
    <property type="entry name" value="CG-1"/>
    <property type="match status" value="1"/>
</dbReference>
<feature type="domain" description="CG-1" evidence="5">
    <location>
        <begin position="26"/>
        <end position="151"/>
    </location>
</feature>